<dbReference type="PRINTS" id="PR00081">
    <property type="entry name" value="GDHRDH"/>
</dbReference>
<dbReference type="GO" id="GO:0005737">
    <property type="term" value="C:cytoplasm"/>
    <property type="evidence" value="ECO:0007669"/>
    <property type="project" value="TreeGrafter"/>
</dbReference>
<proteinExistence type="inferred from homology"/>
<dbReference type="Proteomes" id="UP000224080">
    <property type="component" value="Unassembled WGS sequence"/>
</dbReference>
<dbReference type="InterPro" id="IPR002347">
    <property type="entry name" value="SDR_fam"/>
</dbReference>
<dbReference type="Pfam" id="PF00106">
    <property type="entry name" value="adh_short"/>
    <property type="match status" value="1"/>
</dbReference>
<evidence type="ECO:0000256" key="1">
    <source>
        <dbReference type="ARBA" id="ARBA00006484"/>
    </source>
</evidence>
<sequence>MLGDFPLKDKIVVITGGGSGIGLSFVKQALSLDAKVLIGDLRLNAEAQKLVSRQNSHNKNDDAVRHSVSVAFVPCDVTKWDELQNLIEKAGEIFGDIPDVYVPGAVIFEPPRSNFWLDSEQEENRYATVDTDISHPIKFTRMAVRALLGRKKQGVVLHIASIAGLYGVYSKPLYAASKSAIVGFVKSMAAAEQQLGVKVVGICPGFTDTAIWDDDEEFLSDFHSDRAQMLRPEIIAASMVDLIQKGKYTGGTVFMETGDVSKVIYKGFDNDPRNIRKIETVPGVKIVGKMMRKQMTKL</sequence>
<dbReference type="OrthoDB" id="37659at2759"/>
<comment type="similarity">
    <text evidence="1">Belongs to the short-chain dehydrogenases/reductases (SDR) family.</text>
</comment>
<dbReference type="PROSITE" id="PS00061">
    <property type="entry name" value="ADH_SHORT"/>
    <property type="match status" value="1"/>
</dbReference>
<reference evidence="4 5" key="1">
    <citation type="submission" date="2017-10" db="EMBL/GenBank/DDBJ databases">
        <title>Comparative genomics in systemic dimorphic fungi from Ajellomycetaceae.</title>
        <authorList>
            <person name="Munoz J.F."/>
            <person name="Mcewen J.G."/>
            <person name="Clay O.K."/>
            <person name="Cuomo C.A."/>
        </authorList>
    </citation>
    <scope>NUCLEOTIDE SEQUENCE [LARGE SCALE GENOMIC DNA]</scope>
    <source>
        <strain evidence="4 5">UAMH130</strain>
    </source>
</reference>
<dbReference type="AlphaFoldDB" id="A0A2B7XEP7"/>
<keyword evidence="5" id="KW-1185">Reference proteome</keyword>
<name>A0A2B7XEP7_9EURO</name>
<keyword evidence="2" id="KW-0521">NADP</keyword>
<evidence type="ECO:0000256" key="2">
    <source>
        <dbReference type="ARBA" id="ARBA00022857"/>
    </source>
</evidence>
<gene>
    <name evidence="4" type="ORF">GX51_01924</name>
</gene>
<dbReference type="SUPFAM" id="SSF51735">
    <property type="entry name" value="NAD(P)-binding Rossmann-fold domains"/>
    <property type="match status" value="1"/>
</dbReference>
<dbReference type="STRING" id="2060905.A0A2B7XEP7"/>
<dbReference type="PANTHER" id="PTHR44229">
    <property type="entry name" value="15-HYDROXYPROSTAGLANDIN DEHYDROGENASE [NAD(+)]"/>
    <property type="match status" value="1"/>
</dbReference>
<evidence type="ECO:0000313" key="4">
    <source>
        <dbReference type="EMBL" id="PGH07137.1"/>
    </source>
</evidence>
<protein>
    <submittedName>
        <fullName evidence="4">Uncharacterized protein</fullName>
    </submittedName>
</protein>
<comment type="caution">
    <text evidence="4">The sequence shown here is derived from an EMBL/GenBank/DDBJ whole genome shotgun (WGS) entry which is preliminary data.</text>
</comment>
<dbReference type="EMBL" id="PDNC01000016">
    <property type="protein sequence ID" value="PGH07137.1"/>
    <property type="molecule type" value="Genomic_DNA"/>
</dbReference>
<dbReference type="InterPro" id="IPR036291">
    <property type="entry name" value="NAD(P)-bd_dom_sf"/>
</dbReference>
<accession>A0A2B7XEP7</accession>
<dbReference type="GO" id="GO:0016616">
    <property type="term" value="F:oxidoreductase activity, acting on the CH-OH group of donors, NAD or NADP as acceptor"/>
    <property type="evidence" value="ECO:0007669"/>
    <property type="project" value="TreeGrafter"/>
</dbReference>
<organism evidence="4 5">
    <name type="scientific">Blastomyces parvus</name>
    <dbReference type="NCBI Taxonomy" id="2060905"/>
    <lineage>
        <taxon>Eukaryota</taxon>
        <taxon>Fungi</taxon>
        <taxon>Dikarya</taxon>
        <taxon>Ascomycota</taxon>
        <taxon>Pezizomycotina</taxon>
        <taxon>Eurotiomycetes</taxon>
        <taxon>Eurotiomycetidae</taxon>
        <taxon>Onygenales</taxon>
        <taxon>Ajellomycetaceae</taxon>
        <taxon>Blastomyces</taxon>
    </lineage>
</organism>
<dbReference type="Gene3D" id="3.40.50.720">
    <property type="entry name" value="NAD(P)-binding Rossmann-like Domain"/>
    <property type="match status" value="1"/>
</dbReference>
<evidence type="ECO:0000256" key="3">
    <source>
        <dbReference type="ARBA" id="ARBA00023002"/>
    </source>
</evidence>
<dbReference type="InterPro" id="IPR020904">
    <property type="entry name" value="Sc_DH/Rdtase_CS"/>
</dbReference>
<keyword evidence="3" id="KW-0560">Oxidoreductase</keyword>
<evidence type="ECO:0000313" key="5">
    <source>
        <dbReference type="Proteomes" id="UP000224080"/>
    </source>
</evidence>
<dbReference type="PANTHER" id="PTHR44229:SF4">
    <property type="entry name" value="15-HYDROXYPROSTAGLANDIN DEHYDROGENASE [NAD(+)]"/>
    <property type="match status" value="1"/>
</dbReference>